<dbReference type="InterPro" id="IPR011042">
    <property type="entry name" value="6-blade_b-propeller_TolB-like"/>
</dbReference>
<reference evidence="2" key="1">
    <citation type="submission" date="2020-10" db="EMBL/GenBank/DDBJ databases">
        <title>Genome Sequence of ESBL Producing Zambian Clinical Strains.</title>
        <authorList>
            <person name="Shawa M."/>
            <person name="Furuta Y."/>
            <person name="Simbotwe M."/>
            <person name="Mulenga E."/>
            <person name="Mubanga M."/>
            <person name="Mulenga G."/>
            <person name="Kaile C."/>
            <person name="Zorigt T."/>
            <person name="Hang'ombe B."/>
            <person name="Higashi H."/>
        </authorList>
    </citation>
    <scope>NUCLEOTIDE SEQUENCE</scope>
    <source>
        <strain evidence="2">Zam_UTH_09</strain>
    </source>
</reference>
<dbReference type="PANTHER" id="PTHR19328">
    <property type="entry name" value="HEDGEHOG-INTERACTING PROTEIN"/>
    <property type="match status" value="1"/>
</dbReference>
<dbReference type="Pfam" id="PF07995">
    <property type="entry name" value="GSDH"/>
    <property type="match status" value="1"/>
</dbReference>
<organism evidence="2 3">
    <name type="scientific">Klebsiella pneumoniae</name>
    <dbReference type="NCBI Taxonomy" id="573"/>
    <lineage>
        <taxon>Bacteria</taxon>
        <taxon>Pseudomonadati</taxon>
        <taxon>Pseudomonadota</taxon>
        <taxon>Gammaproteobacteria</taxon>
        <taxon>Enterobacterales</taxon>
        <taxon>Enterobacteriaceae</taxon>
        <taxon>Klebsiella/Raoultella group</taxon>
        <taxon>Klebsiella</taxon>
        <taxon>Klebsiella pneumoniae complex</taxon>
    </lineage>
</organism>
<evidence type="ECO:0000313" key="2">
    <source>
        <dbReference type="EMBL" id="GHK52946.1"/>
    </source>
</evidence>
<dbReference type="PANTHER" id="PTHR19328:SF75">
    <property type="entry name" value="ALDOSE SUGAR DEHYDROGENASE YLII"/>
    <property type="match status" value="1"/>
</dbReference>
<dbReference type="Gene3D" id="2.120.10.30">
    <property type="entry name" value="TolB, C-terminal domain"/>
    <property type="match status" value="1"/>
</dbReference>
<gene>
    <name evidence="2" type="ORF">KPZU09_26820</name>
</gene>
<dbReference type="InterPro" id="IPR012938">
    <property type="entry name" value="Glc/Sorbosone_DH"/>
</dbReference>
<dbReference type="EMBL" id="BNFF01000001">
    <property type="protein sequence ID" value="GHK52946.1"/>
    <property type="molecule type" value="Genomic_DNA"/>
</dbReference>
<accession>A0A919LN32</accession>
<dbReference type="AlphaFoldDB" id="A0A919LN32"/>
<name>A0A919LN32_KLEPN</name>
<evidence type="ECO:0000313" key="3">
    <source>
        <dbReference type="Proteomes" id="UP000655094"/>
    </source>
</evidence>
<feature type="domain" description="Glucose/Sorbosone dehydrogenase" evidence="1">
    <location>
        <begin position="2"/>
        <end position="112"/>
    </location>
</feature>
<dbReference type="Proteomes" id="UP000655094">
    <property type="component" value="Unassembled WGS sequence"/>
</dbReference>
<protein>
    <recommendedName>
        <fullName evidence="1">Glucose/Sorbosone dehydrogenase domain-containing protein</fullName>
    </recommendedName>
</protein>
<sequence>MALAPDFAQSRRVWLSYAESDASGKAGTAVGYGRLSEDARQLTNFTVVFRQQPKLSVGNHFGGRLVFDGKGYVFIGLGENNQRATAQDLSKLQGKVVRLTETGGVPPDNPLSAGLTPGRRSGLTASVIRRAWR</sequence>
<evidence type="ECO:0000259" key="1">
    <source>
        <dbReference type="Pfam" id="PF07995"/>
    </source>
</evidence>
<proteinExistence type="predicted"/>
<comment type="caution">
    <text evidence="2">The sequence shown here is derived from an EMBL/GenBank/DDBJ whole genome shotgun (WGS) entry which is preliminary data.</text>
</comment>